<gene>
    <name evidence="2" type="ORF">PMEL_200304</name>
</gene>
<keyword evidence="1" id="KW-0812">Transmembrane</keyword>
<reference evidence="2 3" key="1">
    <citation type="submission" date="2017-05" db="EMBL/GenBank/DDBJ databases">
        <title>whole genome sequence of Prevotella melaninogenica GAI 07411.</title>
        <authorList>
            <person name="Kondo Y."/>
            <person name="Hoshino T."/>
        </authorList>
    </citation>
    <scope>NUCLEOTIDE SEQUENCE [LARGE SCALE GENOMIC DNA]</scope>
    <source>
        <strain evidence="2 3">GAI 07411</strain>
    </source>
</reference>
<proteinExistence type="predicted"/>
<keyword evidence="1" id="KW-1133">Transmembrane helix</keyword>
<sequence length="57" mass="6939">MRLIVYFYVFLYDYTLHEAVFVDIINVLCIKSVLLWVNKQCLVMNYDINERLFFPSL</sequence>
<evidence type="ECO:0000256" key="1">
    <source>
        <dbReference type="SAM" id="Phobius"/>
    </source>
</evidence>
<evidence type="ECO:0000313" key="2">
    <source>
        <dbReference type="EMBL" id="BBA29780.1"/>
    </source>
</evidence>
<organism evidence="2 3">
    <name type="scientific">Prevotella melaninogenica</name>
    <dbReference type="NCBI Taxonomy" id="28132"/>
    <lineage>
        <taxon>Bacteria</taxon>
        <taxon>Pseudomonadati</taxon>
        <taxon>Bacteroidota</taxon>
        <taxon>Bacteroidia</taxon>
        <taxon>Bacteroidales</taxon>
        <taxon>Prevotellaceae</taxon>
        <taxon>Prevotella</taxon>
    </lineage>
</organism>
<name>A0A250KJD9_9BACT</name>
<protein>
    <submittedName>
        <fullName evidence="2">Uncharacterized protein</fullName>
    </submittedName>
</protein>
<dbReference type="Proteomes" id="UP000267517">
    <property type="component" value="Chromosome II"/>
</dbReference>
<dbReference type="EMBL" id="AP018050">
    <property type="protein sequence ID" value="BBA29780.1"/>
    <property type="molecule type" value="Genomic_DNA"/>
</dbReference>
<feature type="transmembrane region" description="Helical" evidence="1">
    <location>
        <begin position="20"/>
        <end position="37"/>
    </location>
</feature>
<evidence type="ECO:0000313" key="3">
    <source>
        <dbReference type="Proteomes" id="UP000267517"/>
    </source>
</evidence>
<dbReference type="AlphaFoldDB" id="A0A250KJD9"/>
<keyword evidence="1" id="KW-0472">Membrane</keyword>
<accession>A0A250KJD9</accession>